<dbReference type="Gene3D" id="2.40.10.10">
    <property type="entry name" value="Trypsin-like serine proteases"/>
    <property type="match status" value="1"/>
</dbReference>
<dbReference type="PROSITE" id="PS00135">
    <property type="entry name" value="TRYPSIN_SER"/>
    <property type="match status" value="1"/>
</dbReference>
<dbReference type="InterPro" id="IPR043504">
    <property type="entry name" value="Peptidase_S1_PA_chymotrypsin"/>
</dbReference>
<dbReference type="InterPro" id="IPR035914">
    <property type="entry name" value="Sperma_CUB_dom_sf"/>
</dbReference>
<dbReference type="PROSITE" id="PS50024">
    <property type="entry name" value="SEA"/>
    <property type="match status" value="1"/>
</dbReference>
<evidence type="ECO:0000256" key="10">
    <source>
        <dbReference type="PROSITE-ProRule" id="PRU00124"/>
    </source>
</evidence>
<evidence type="ECO:0008006" key="18">
    <source>
        <dbReference type="Google" id="ProtNLM"/>
    </source>
</evidence>
<dbReference type="PROSITE" id="PS00134">
    <property type="entry name" value="TRYPSIN_HIS"/>
    <property type="match status" value="1"/>
</dbReference>
<dbReference type="GO" id="GO:0006508">
    <property type="term" value="P:proteolysis"/>
    <property type="evidence" value="ECO:0007669"/>
    <property type="project" value="UniProtKB-KW"/>
</dbReference>
<dbReference type="PROSITE" id="PS50240">
    <property type="entry name" value="TRYPSIN_DOM"/>
    <property type="match status" value="1"/>
</dbReference>
<keyword evidence="4 11" id="KW-0378">Hydrolase</keyword>
<proteinExistence type="predicted"/>
<dbReference type="InterPro" id="IPR000082">
    <property type="entry name" value="SEA_dom"/>
</dbReference>
<evidence type="ECO:0000256" key="9">
    <source>
        <dbReference type="ARBA" id="ARBA00023157"/>
    </source>
</evidence>
<dbReference type="PANTHER" id="PTHR24252">
    <property type="entry name" value="ACROSIN-RELATED"/>
    <property type="match status" value="1"/>
</dbReference>
<evidence type="ECO:0000256" key="11">
    <source>
        <dbReference type="RuleBase" id="RU363034"/>
    </source>
</evidence>
<dbReference type="CDD" id="cd00041">
    <property type="entry name" value="CUB"/>
    <property type="match status" value="1"/>
</dbReference>
<evidence type="ECO:0000256" key="5">
    <source>
        <dbReference type="ARBA" id="ARBA00022825"/>
    </source>
</evidence>
<dbReference type="GO" id="GO:0004252">
    <property type="term" value="F:serine-type endopeptidase activity"/>
    <property type="evidence" value="ECO:0007669"/>
    <property type="project" value="InterPro"/>
</dbReference>
<feature type="domain" description="Peptidase S1" evidence="15">
    <location>
        <begin position="544"/>
        <end position="779"/>
    </location>
</feature>
<keyword evidence="2 11" id="KW-0645">Protease</keyword>
<evidence type="ECO:0000259" key="14">
    <source>
        <dbReference type="PROSITE" id="PS50024"/>
    </source>
</evidence>
<dbReference type="PRINTS" id="PR00722">
    <property type="entry name" value="CHYMOTRYPSIN"/>
</dbReference>
<gene>
    <name evidence="16" type="ORF">NHX12_018406</name>
</gene>
<keyword evidence="17" id="KW-1185">Reference proteome</keyword>
<evidence type="ECO:0000313" key="17">
    <source>
        <dbReference type="Proteomes" id="UP001148018"/>
    </source>
</evidence>
<evidence type="ECO:0000313" key="16">
    <source>
        <dbReference type="EMBL" id="KAJ3614836.1"/>
    </source>
</evidence>
<dbReference type="SUPFAM" id="SSF82671">
    <property type="entry name" value="SEA domain"/>
    <property type="match status" value="1"/>
</dbReference>
<feature type="transmembrane region" description="Helical" evidence="12">
    <location>
        <begin position="62"/>
        <end position="85"/>
    </location>
</feature>
<evidence type="ECO:0000256" key="7">
    <source>
        <dbReference type="ARBA" id="ARBA00022989"/>
    </source>
</evidence>
<accession>A0A9Q0EZJ1</accession>
<comment type="caution">
    <text evidence="16">The sequence shown here is derived from an EMBL/GenBank/DDBJ whole genome shotgun (WGS) entry which is preliminary data.</text>
</comment>
<dbReference type="CDD" id="cd00112">
    <property type="entry name" value="LDLa"/>
    <property type="match status" value="2"/>
</dbReference>
<comment type="subcellular location">
    <subcellularLocation>
        <location evidence="1">Membrane</location>
        <topology evidence="1">Single-pass type II membrane protein</topology>
    </subcellularLocation>
</comment>
<dbReference type="InterPro" id="IPR001254">
    <property type="entry name" value="Trypsin_dom"/>
</dbReference>
<keyword evidence="3 12" id="KW-0812">Transmembrane</keyword>
<comment type="caution">
    <text evidence="10">Lacks conserved residue(s) required for the propagation of feature annotation.</text>
</comment>
<evidence type="ECO:0000256" key="8">
    <source>
        <dbReference type="ARBA" id="ARBA00023136"/>
    </source>
</evidence>
<sequence length="781" mass="85333">MFEPRNCSEDKEYSPRCVVMTEIGPRTADQWVPPAGTDQQVAAWQSGQTAVKKPQSLGCLLLLLRILVFLTGLLAGGAVLLWYFLEYKVWVLEPRVQQQYTAYFSILNRNLTAGLTSDLSPEFQRLAGCLQHMVSLQPHVKTWITDSPLSRCLNATSVFAFGEGSLVVHFWVLLRVPASQVGAVSLDRVGDILRDGLAQYQLGEGEGPPYLGYLLDPASLSVTDCHHYQRLEALGGLPVALAGPDIRHSSCLWHLQALPGSQLEVRVEWLLSGCGDRLSLYDGLTPRPEHLIASVHGCSRREPEVRVLSSGQWMAVVWEQGQPSHQESFSLSAQAWEKRECKDSIELEAIQGVQGTLRTPFYPSNYPPDTNCTWSFTMPSLAFGLSLEFEGYALTRASVQKLCGSRGQQPYRERLFVVSTSTTVHMSSGVGLSGPGLQLHYSLFNQSEPCPGQFHCKVNGLCVPACDGIKDCPDSLDEEDCDCPHATDEENCTESVQCTGVTYACADGSCVKKPNPECDLITDCPDSSDEASCDCGTRQVSSRIVGGVNASEGEWPWQASLQVSGQHVCGGSLISDQWVVSAAHCFYDDRLISPSMWTVLLGKLLLNQTGPAQESVRVLSIRLHHYYNDGSHDYDLALLQVHRPTRQPRGAVVPICLPPSSHQFSTHLLCWTTGWGALKEGGGASNVLQMVAVRLVSEESCIGSYGHLVTPRMLCAGYRQGGLDACQGDSGGPLVCQGPSGRWFLAGVVSWGKGCGRPDYYGVYTRVTKLSAWIRNAVRAP</sequence>
<dbReference type="InterPro" id="IPR002172">
    <property type="entry name" value="LDrepeatLR_classA_rpt"/>
</dbReference>
<dbReference type="SUPFAM" id="SSF50494">
    <property type="entry name" value="Trypsin-like serine proteases"/>
    <property type="match status" value="1"/>
</dbReference>
<dbReference type="InterPro" id="IPR000859">
    <property type="entry name" value="CUB_dom"/>
</dbReference>
<evidence type="ECO:0000256" key="6">
    <source>
        <dbReference type="ARBA" id="ARBA00022968"/>
    </source>
</evidence>
<dbReference type="Pfam" id="PF00089">
    <property type="entry name" value="Trypsin"/>
    <property type="match status" value="1"/>
</dbReference>
<keyword evidence="6" id="KW-0735">Signal-anchor</keyword>
<organism evidence="16 17">
    <name type="scientific">Muraenolepis orangiensis</name>
    <name type="common">Patagonian moray cod</name>
    <dbReference type="NCBI Taxonomy" id="630683"/>
    <lineage>
        <taxon>Eukaryota</taxon>
        <taxon>Metazoa</taxon>
        <taxon>Chordata</taxon>
        <taxon>Craniata</taxon>
        <taxon>Vertebrata</taxon>
        <taxon>Euteleostomi</taxon>
        <taxon>Actinopterygii</taxon>
        <taxon>Neopterygii</taxon>
        <taxon>Teleostei</taxon>
        <taxon>Neoteleostei</taxon>
        <taxon>Acanthomorphata</taxon>
        <taxon>Zeiogadaria</taxon>
        <taxon>Gadariae</taxon>
        <taxon>Gadiformes</taxon>
        <taxon>Muraenolepidoidei</taxon>
        <taxon>Muraenolepididae</taxon>
        <taxon>Muraenolepis</taxon>
    </lineage>
</organism>
<dbReference type="PANTHER" id="PTHR24252:SF20">
    <property type="entry name" value="LOW QUALITY PROTEIN: TRANSMEMBRANE PROTEASE SERINE 6"/>
    <property type="match status" value="1"/>
</dbReference>
<dbReference type="FunFam" id="2.40.10.10:FF:000003">
    <property type="entry name" value="Transmembrane serine protease 3"/>
    <property type="match status" value="1"/>
</dbReference>
<dbReference type="InterPro" id="IPR009003">
    <property type="entry name" value="Peptidase_S1_PA"/>
</dbReference>
<name>A0A9Q0EZJ1_9TELE</name>
<evidence type="ECO:0000256" key="4">
    <source>
        <dbReference type="ARBA" id="ARBA00022801"/>
    </source>
</evidence>
<feature type="disulfide bond" evidence="10">
    <location>
        <begin position="466"/>
        <end position="481"/>
    </location>
</feature>
<evidence type="ECO:0000256" key="12">
    <source>
        <dbReference type="SAM" id="Phobius"/>
    </source>
</evidence>
<feature type="domain" description="SEA" evidence="14">
    <location>
        <begin position="96"/>
        <end position="227"/>
    </location>
</feature>
<evidence type="ECO:0000256" key="3">
    <source>
        <dbReference type="ARBA" id="ARBA00022692"/>
    </source>
</evidence>
<dbReference type="InterPro" id="IPR001314">
    <property type="entry name" value="Peptidase_S1A"/>
</dbReference>
<feature type="disulfide bond" evidence="10">
    <location>
        <begin position="498"/>
        <end position="510"/>
    </location>
</feature>
<dbReference type="SUPFAM" id="SSF49854">
    <property type="entry name" value="Spermadhesin, CUB domain"/>
    <property type="match status" value="2"/>
</dbReference>
<dbReference type="Pfam" id="PF01390">
    <property type="entry name" value="SEA"/>
    <property type="match status" value="1"/>
</dbReference>
<evidence type="ECO:0000259" key="13">
    <source>
        <dbReference type="PROSITE" id="PS01180"/>
    </source>
</evidence>
<dbReference type="AlphaFoldDB" id="A0A9Q0EZJ1"/>
<dbReference type="EMBL" id="JANIIK010000034">
    <property type="protein sequence ID" value="KAJ3614836.1"/>
    <property type="molecule type" value="Genomic_DNA"/>
</dbReference>
<reference evidence="16" key="1">
    <citation type="submission" date="2022-07" db="EMBL/GenBank/DDBJ databases">
        <title>Chromosome-level genome of Muraenolepis orangiensis.</title>
        <authorList>
            <person name="Kim J."/>
        </authorList>
    </citation>
    <scope>NUCLEOTIDE SEQUENCE</scope>
    <source>
        <strain evidence="16">KU_S4_2022</strain>
        <tissue evidence="16">Muscle</tissue>
    </source>
</reference>
<dbReference type="Gene3D" id="4.10.400.10">
    <property type="entry name" value="Low-density Lipoprotein Receptor"/>
    <property type="match status" value="1"/>
</dbReference>
<dbReference type="PROSITE" id="PS50068">
    <property type="entry name" value="LDLRA_2"/>
    <property type="match status" value="2"/>
</dbReference>
<evidence type="ECO:0000259" key="15">
    <source>
        <dbReference type="PROSITE" id="PS50240"/>
    </source>
</evidence>
<dbReference type="InterPro" id="IPR036055">
    <property type="entry name" value="LDL_receptor-like_sf"/>
</dbReference>
<keyword evidence="5 11" id="KW-0720">Serine protease</keyword>
<dbReference type="OrthoDB" id="93664at2759"/>
<keyword evidence="8 12" id="KW-0472">Membrane</keyword>
<dbReference type="InterPro" id="IPR033116">
    <property type="entry name" value="TRYPSIN_SER"/>
</dbReference>
<dbReference type="SMART" id="SM00192">
    <property type="entry name" value="LDLa"/>
    <property type="match status" value="2"/>
</dbReference>
<dbReference type="Gene3D" id="2.60.120.290">
    <property type="entry name" value="Spermadhesin, CUB domain"/>
    <property type="match status" value="1"/>
</dbReference>
<dbReference type="CDD" id="cd00190">
    <property type="entry name" value="Tryp_SPc"/>
    <property type="match status" value="1"/>
</dbReference>
<dbReference type="GO" id="GO:0016020">
    <property type="term" value="C:membrane"/>
    <property type="evidence" value="ECO:0007669"/>
    <property type="project" value="UniProtKB-SubCell"/>
</dbReference>
<dbReference type="Proteomes" id="UP001148018">
    <property type="component" value="Unassembled WGS sequence"/>
</dbReference>
<keyword evidence="9 10" id="KW-1015">Disulfide bond</keyword>
<dbReference type="InterPro" id="IPR036364">
    <property type="entry name" value="SEA_dom_sf"/>
</dbReference>
<protein>
    <recommendedName>
        <fullName evidence="18">Transmembrane protease serine 6</fullName>
    </recommendedName>
</protein>
<feature type="disulfide bond" evidence="10">
    <location>
        <begin position="450"/>
        <end position="462"/>
    </location>
</feature>
<feature type="disulfide bond" evidence="10">
    <location>
        <begin position="518"/>
        <end position="533"/>
    </location>
</feature>
<feature type="domain" description="CUB" evidence="13">
    <location>
        <begin position="341"/>
        <end position="403"/>
    </location>
</feature>
<evidence type="ECO:0000256" key="1">
    <source>
        <dbReference type="ARBA" id="ARBA00004606"/>
    </source>
</evidence>
<keyword evidence="7 12" id="KW-1133">Transmembrane helix</keyword>
<dbReference type="SMART" id="SM00020">
    <property type="entry name" value="Tryp_SPc"/>
    <property type="match status" value="1"/>
</dbReference>
<evidence type="ECO:0000256" key="2">
    <source>
        <dbReference type="ARBA" id="ARBA00022670"/>
    </source>
</evidence>
<dbReference type="InterPro" id="IPR018114">
    <property type="entry name" value="TRYPSIN_HIS"/>
</dbReference>
<dbReference type="PROSITE" id="PS01180">
    <property type="entry name" value="CUB"/>
    <property type="match status" value="1"/>
</dbReference>